<reference evidence="2 3" key="1">
    <citation type="journal article" date="2014" name="PLoS Genet.">
        <title>Phylogenetically driven sequencing of extremely halophilic archaea reveals strategies for static and dynamic osmo-response.</title>
        <authorList>
            <person name="Becker E.A."/>
            <person name="Seitzer P.M."/>
            <person name="Tritt A."/>
            <person name="Larsen D."/>
            <person name="Krusor M."/>
            <person name="Yao A.I."/>
            <person name="Wu D."/>
            <person name="Madern D."/>
            <person name="Eisen J.A."/>
            <person name="Darling A.E."/>
            <person name="Facciotti M.T."/>
        </authorList>
    </citation>
    <scope>NUCLEOTIDE SEQUENCE [LARGE SCALE GENOMIC DNA]</scope>
    <source>
        <strain evidence="2 3">DSM 21995</strain>
    </source>
</reference>
<dbReference type="Proteomes" id="UP000011650">
    <property type="component" value="Unassembled WGS sequence"/>
</dbReference>
<evidence type="ECO:0000256" key="1">
    <source>
        <dbReference type="SAM" id="Phobius"/>
    </source>
</evidence>
<keyword evidence="1" id="KW-1133">Transmembrane helix</keyword>
<dbReference type="EMBL" id="AOJG01000017">
    <property type="protein sequence ID" value="EMA61407.1"/>
    <property type="molecule type" value="Genomic_DNA"/>
</dbReference>
<keyword evidence="1" id="KW-0812">Transmembrane</keyword>
<comment type="caution">
    <text evidence="2">The sequence shown here is derived from an EMBL/GenBank/DDBJ whole genome shotgun (WGS) entry which is preliminary data.</text>
</comment>
<organism evidence="2 3">
    <name type="scientific">Halorubrum lipolyticum DSM 21995</name>
    <dbReference type="NCBI Taxonomy" id="1227482"/>
    <lineage>
        <taxon>Archaea</taxon>
        <taxon>Methanobacteriati</taxon>
        <taxon>Methanobacteriota</taxon>
        <taxon>Stenosarchaea group</taxon>
        <taxon>Halobacteria</taxon>
        <taxon>Halobacteriales</taxon>
        <taxon>Haloferacaceae</taxon>
        <taxon>Halorubrum</taxon>
    </lineage>
</organism>
<keyword evidence="1" id="KW-0472">Membrane</keyword>
<dbReference type="RefSeq" id="WP_008005040.1">
    <property type="nucleotide sequence ID" value="NZ_AOJG01000017.1"/>
</dbReference>
<accession>M0NTW9</accession>
<protein>
    <submittedName>
        <fullName evidence="2">Uncharacterized protein</fullName>
    </submittedName>
</protein>
<name>M0NTW9_9EURY</name>
<proteinExistence type="predicted"/>
<keyword evidence="3" id="KW-1185">Reference proteome</keyword>
<feature type="transmembrane region" description="Helical" evidence="1">
    <location>
        <begin position="17"/>
        <end position="38"/>
    </location>
</feature>
<evidence type="ECO:0000313" key="2">
    <source>
        <dbReference type="EMBL" id="EMA61407.1"/>
    </source>
</evidence>
<dbReference type="AlphaFoldDB" id="M0NTW9"/>
<gene>
    <name evidence="2" type="ORF">C469_06906</name>
</gene>
<sequence length="42" mass="4567">MGISEILEGQNLTHRQMGIIMVGWILLVSLVAVVLLLYTAGI</sequence>
<evidence type="ECO:0000313" key="3">
    <source>
        <dbReference type="Proteomes" id="UP000011650"/>
    </source>
</evidence>
<dbReference type="PATRIC" id="fig|1227482.3.peg.1394"/>